<feature type="region of interest" description="Disordered" evidence="1">
    <location>
        <begin position="452"/>
        <end position="648"/>
    </location>
</feature>
<dbReference type="AlphaFoldDB" id="A0AAV9F4K1"/>
<organism evidence="2 3">
    <name type="scientific">Acorus calamus</name>
    <name type="common">Sweet flag</name>
    <dbReference type="NCBI Taxonomy" id="4465"/>
    <lineage>
        <taxon>Eukaryota</taxon>
        <taxon>Viridiplantae</taxon>
        <taxon>Streptophyta</taxon>
        <taxon>Embryophyta</taxon>
        <taxon>Tracheophyta</taxon>
        <taxon>Spermatophyta</taxon>
        <taxon>Magnoliopsida</taxon>
        <taxon>Liliopsida</taxon>
        <taxon>Acoraceae</taxon>
        <taxon>Acorus</taxon>
    </lineage>
</organism>
<dbReference type="Gene3D" id="3.30.200.20">
    <property type="entry name" value="Phosphorylase Kinase, domain 1"/>
    <property type="match status" value="1"/>
</dbReference>
<feature type="compositionally biased region" description="Polar residues" evidence="1">
    <location>
        <begin position="587"/>
        <end position="599"/>
    </location>
</feature>
<dbReference type="Gene3D" id="1.25.10.10">
    <property type="entry name" value="Leucine-rich Repeat Variant"/>
    <property type="match status" value="2"/>
</dbReference>
<evidence type="ECO:0008006" key="4">
    <source>
        <dbReference type="Google" id="ProtNLM"/>
    </source>
</evidence>
<proteinExistence type="predicted"/>
<feature type="compositionally biased region" description="Basic and acidic residues" evidence="1">
    <location>
        <begin position="476"/>
        <end position="489"/>
    </location>
</feature>
<evidence type="ECO:0000313" key="2">
    <source>
        <dbReference type="EMBL" id="KAK1320725.1"/>
    </source>
</evidence>
<dbReference type="Proteomes" id="UP001180020">
    <property type="component" value="Unassembled WGS sequence"/>
</dbReference>
<feature type="compositionally biased region" description="Polar residues" evidence="1">
    <location>
        <begin position="454"/>
        <end position="467"/>
    </location>
</feature>
<dbReference type="PANTHER" id="PTHR12984">
    <property type="entry name" value="SCY1-RELATED S/T PROTEIN KINASE-LIKE"/>
    <property type="match status" value="1"/>
</dbReference>
<comment type="caution">
    <text evidence="2">The sequence shown here is derived from an EMBL/GenBank/DDBJ whole genome shotgun (WGS) entry which is preliminary data.</text>
</comment>
<dbReference type="InterPro" id="IPR051177">
    <property type="entry name" value="CIK-Related_Protein"/>
</dbReference>
<evidence type="ECO:0000256" key="1">
    <source>
        <dbReference type="SAM" id="MobiDB-lite"/>
    </source>
</evidence>
<accession>A0AAV9F4K1</accession>
<evidence type="ECO:0000313" key="3">
    <source>
        <dbReference type="Proteomes" id="UP001180020"/>
    </source>
</evidence>
<feature type="compositionally biased region" description="Polar residues" evidence="1">
    <location>
        <begin position="523"/>
        <end position="542"/>
    </location>
</feature>
<dbReference type="EMBL" id="JAUJYO010000003">
    <property type="protein sequence ID" value="KAK1320725.1"/>
    <property type="molecule type" value="Genomic_DNA"/>
</dbReference>
<dbReference type="InterPro" id="IPR016024">
    <property type="entry name" value="ARM-type_fold"/>
</dbReference>
<dbReference type="SUPFAM" id="SSF48371">
    <property type="entry name" value="ARM repeat"/>
    <property type="match status" value="1"/>
</dbReference>
<reference evidence="2" key="2">
    <citation type="submission" date="2023-06" db="EMBL/GenBank/DDBJ databases">
        <authorList>
            <person name="Ma L."/>
            <person name="Liu K.-W."/>
            <person name="Li Z."/>
            <person name="Hsiao Y.-Y."/>
            <person name="Qi Y."/>
            <person name="Fu T."/>
            <person name="Tang G."/>
            <person name="Zhang D."/>
            <person name="Sun W.-H."/>
            <person name="Liu D.-K."/>
            <person name="Li Y."/>
            <person name="Chen G.-Z."/>
            <person name="Liu X.-D."/>
            <person name="Liao X.-Y."/>
            <person name="Jiang Y.-T."/>
            <person name="Yu X."/>
            <person name="Hao Y."/>
            <person name="Huang J."/>
            <person name="Zhao X.-W."/>
            <person name="Ke S."/>
            <person name="Chen Y.-Y."/>
            <person name="Wu W.-L."/>
            <person name="Hsu J.-L."/>
            <person name="Lin Y.-F."/>
            <person name="Huang M.-D."/>
            <person name="Li C.-Y."/>
            <person name="Huang L."/>
            <person name="Wang Z.-W."/>
            <person name="Zhao X."/>
            <person name="Zhong W.-Y."/>
            <person name="Peng D.-H."/>
            <person name="Ahmad S."/>
            <person name="Lan S."/>
            <person name="Zhang J.-S."/>
            <person name="Tsai W.-C."/>
            <person name="Van De Peer Y."/>
            <person name="Liu Z.-J."/>
        </authorList>
    </citation>
    <scope>NUCLEOTIDE SEQUENCE</scope>
    <source>
        <strain evidence="2">CP</strain>
        <tissue evidence="2">Leaves</tissue>
    </source>
</reference>
<keyword evidence="3" id="KW-1185">Reference proteome</keyword>
<gene>
    <name evidence="2" type="ORF">QJS10_CPA03g00911</name>
</gene>
<dbReference type="InterPro" id="IPR011989">
    <property type="entry name" value="ARM-like"/>
</dbReference>
<reference evidence="2" key="1">
    <citation type="journal article" date="2023" name="Nat. Commun.">
        <title>Diploid and tetraploid genomes of Acorus and the evolution of monocots.</title>
        <authorList>
            <person name="Ma L."/>
            <person name="Liu K.W."/>
            <person name="Li Z."/>
            <person name="Hsiao Y.Y."/>
            <person name="Qi Y."/>
            <person name="Fu T."/>
            <person name="Tang G.D."/>
            <person name="Zhang D."/>
            <person name="Sun W.H."/>
            <person name="Liu D.K."/>
            <person name="Li Y."/>
            <person name="Chen G.Z."/>
            <person name="Liu X.D."/>
            <person name="Liao X.Y."/>
            <person name="Jiang Y.T."/>
            <person name="Yu X."/>
            <person name="Hao Y."/>
            <person name="Huang J."/>
            <person name="Zhao X.W."/>
            <person name="Ke S."/>
            <person name="Chen Y.Y."/>
            <person name="Wu W.L."/>
            <person name="Hsu J.L."/>
            <person name="Lin Y.F."/>
            <person name="Huang M.D."/>
            <person name="Li C.Y."/>
            <person name="Huang L."/>
            <person name="Wang Z.W."/>
            <person name="Zhao X."/>
            <person name="Zhong W.Y."/>
            <person name="Peng D.H."/>
            <person name="Ahmad S."/>
            <person name="Lan S."/>
            <person name="Zhang J.S."/>
            <person name="Tsai W.C."/>
            <person name="Van de Peer Y."/>
            <person name="Liu Z.J."/>
        </authorList>
    </citation>
    <scope>NUCLEOTIDE SEQUENCE</scope>
    <source>
        <strain evidence="2">CP</strain>
    </source>
</reference>
<feature type="compositionally biased region" description="Low complexity" evidence="1">
    <location>
        <begin position="557"/>
        <end position="570"/>
    </location>
</feature>
<dbReference type="PANTHER" id="PTHR12984:SF3">
    <property type="entry name" value="N-TERMINAL KINASE-LIKE PROTEIN"/>
    <property type="match status" value="1"/>
</dbReference>
<name>A0AAV9F4K1_ACOCL</name>
<sequence>MLKFLRGVVAGSGAGLKDLPYNIGEPYSSAWGSWIHHRGSSKEDGSPVSIFTLSGNAQDGHLAAGRNGVKRLRTVRHPNILSFLHSTEAETVDGPMTKLTIYIVTEPVMPLSEKIKELGLEGCLIYEIFKGTKLGKTEELRDIASIPKSLLPDYQRLLSSMPSRRLNASKLDNSDYFQNKLVETIQFMEVLNLKDSVEKDSFFRKLPNMAEQLPRQIVLKKNLEQLLPLLASSLEFGSAAAPALTALLKMGSWLSKDEFNVKILPTIVKLFASNDRAIRVGLLQHIDQFGESLSSQIVAVVTTYPFRIFAEVSVKITGVMALTATSSYYDMTEIATRIMPNLAALTIDPDGDVRTKAFQALDQFLQTAKQYHEKLNTGDAGAATTVGISSIPGNASLLGWAMSSLTLKGKTSDNAPLASANTSVPLASTSSNASSAAAALDTPEPLFVHARSGTEASDQPAPSSPLSTDGWGELENGIHEDYDSDKDGWDDVDPIEEQKPPPALATIQAAQKRPIVHPKAQERSGNINSLSCHSSQPKNTVKTAKEEDDDDHWGSIAAPAPKTSSKPKPASAEDDLWGSIAAPAPKTSRSLNVKASSTNDDSDPWASIAAPPPTTKAKPLSLGRGRGTKTTASKLGAQRIGRTSSSGM</sequence>
<protein>
    <recommendedName>
        <fullName evidence="4">Protein kinase domain-containing protein</fullName>
    </recommendedName>
</protein>